<evidence type="ECO:0000256" key="5">
    <source>
        <dbReference type="ARBA" id="ARBA00023002"/>
    </source>
</evidence>
<sequence>MAVLGCKLANVSIISKINTPLRTFAINLSTLKPTPITVKVGDEIPDVLVYEGVPSNSFSVHNVFRGKKGILFSVVGAFLPGCNNHIPEYLGLLKNFQAEGYHILACIAVNDPYVMAAWGKTVDPEHQIRMLSDMRCEFTKALGAQFDSSTLLGNFRSRRYAMLIDDNKIMSISTEPDSTGLACLLCLQRNKPEKT</sequence>
<gene>
    <name evidence="9" type="ORF">LSH36_167g07051</name>
</gene>
<keyword evidence="4 7" id="KW-0049">Antioxidant</keyword>
<evidence type="ECO:0000256" key="3">
    <source>
        <dbReference type="ARBA" id="ARBA00022559"/>
    </source>
</evidence>
<dbReference type="EMBL" id="JAODUP010000167">
    <property type="protein sequence ID" value="KAK2158587.1"/>
    <property type="molecule type" value="Genomic_DNA"/>
</dbReference>
<evidence type="ECO:0000313" key="10">
    <source>
        <dbReference type="Proteomes" id="UP001208570"/>
    </source>
</evidence>
<dbReference type="InterPro" id="IPR036249">
    <property type="entry name" value="Thioredoxin-like_sf"/>
</dbReference>
<evidence type="ECO:0000259" key="8">
    <source>
        <dbReference type="Pfam" id="PF08534"/>
    </source>
</evidence>
<evidence type="ECO:0000256" key="2">
    <source>
        <dbReference type="ARBA" id="ARBA00010505"/>
    </source>
</evidence>
<dbReference type="PANTHER" id="PTHR10430:SF16">
    <property type="entry name" value="PEROXIREDOXIN-5, MITOCHONDRIAL"/>
    <property type="match status" value="1"/>
</dbReference>
<dbReference type="GO" id="GO:0045454">
    <property type="term" value="P:cell redox homeostasis"/>
    <property type="evidence" value="ECO:0007669"/>
    <property type="project" value="TreeGrafter"/>
</dbReference>
<dbReference type="SUPFAM" id="SSF52833">
    <property type="entry name" value="Thioredoxin-like"/>
    <property type="match status" value="1"/>
</dbReference>
<evidence type="ECO:0000256" key="4">
    <source>
        <dbReference type="ARBA" id="ARBA00022862"/>
    </source>
</evidence>
<evidence type="ECO:0000313" key="9">
    <source>
        <dbReference type="EMBL" id="KAK2158587.1"/>
    </source>
</evidence>
<dbReference type="Gene3D" id="3.40.30.10">
    <property type="entry name" value="Glutaredoxin"/>
    <property type="match status" value="1"/>
</dbReference>
<dbReference type="Proteomes" id="UP001208570">
    <property type="component" value="Unassembled WGS sequence"/>
</dbReference>
<organism evidence="9 10">
    <name type="scientific">Paralvinella palmiformis</name>
    <dbReference type="NCBI Taxonomy" id="53620"/>
    <lineage>
        <taxon>Eukaryota</taxon>
        <taxon>Metazoa</taxon>
        <taxon>Spiralia</taxon>
        <taxon>Lophotrochozoa</taxon>
        <taxon>Annelida</taxon>
        <taxon>Polychaeta</taxon>
        <taxon>Sedentaria</taxon>
        <taxon>Canalipalpata</taxon>
        <taxon>Terebellida</taxon>
        <taxon>Terebelliformia</taxon>
        <taxon>Alvinellidae</taxon>
        <taxon>Paralvinella</taxon>
    </lineage>
</organism>
<dbReference type="GO" id="GO:0005777">
    <property type="term" value="C:peroxisome"/>
    <property type="evidence" value="ECO:0007669"/>
    <property type="project" value="TreeGrafter"/>
</dbReference>
<feature type="active site" description="Cysteine sulfenic acid (-SOH) intermediate" evidence="6">
    <location>
        <position position="82"/>
    </location>
</feature>
<dbReference type="InterPro" id="IPR037944">
    <property type="entry name" value="PRX5-like"/>
</dbReference>
<comment type="caution">
    <text evidence="9">The sequence shown here is derived from an EMBL/GenBank/DDBJ whole genome shotgun (WGS) entry which is preliminary data.</text>
</comment>
<keyword evidence="3 7" id="KW-0575">Peroxidase</keyword>
<dbReference type="Pfam" id="PF08534">
    <property type="entry name" value="Redoxin"/>
    <property type="match status" value="1"/>
</dbReference>
<evidence type="ECO:0000256" key="7">
    <source>
        <dbReference type="RuleBase" id="RU366011"/>
    </source>
</evidence>
<dbReference type="EC" id="1.11.1.24" evidence="7"/>
<keyword evidence="7" id="KW-0676">Redox-active center</keyword>
<dbReference type="AlphaFoldDB" id="A0AAD9N678"/>
<keyword evidence="10" id="KW-1185">Reference proteome</keyword>
<dbReference type="CDD" id="cd03013">
    <property type="entry name" value="PRX5_like"/>
    <property type="match status" value="1"/>
</dbReference>
<protein>
    <recommendedName>
        <fullName evidence="7">Peroxiredoxin-5</fullName>
        <ecNumber evidence="7">1.11.1.24</ecNumber>
    </recommendedName>
</protein>
<evidence type="ECO:0000256" key="1">
    <source>
        <dbReference type="ARBA" id="ARBA00003330"/>
    </source>
</evidence>
<accession>A0AAD9N678</accession>
<comment type="catalytic activity">
    <reaction evidence="7">
        <text>a hydroperoxide + [thioredoxin]-dithiol = an alcohol + [thioredoxin]-disulfide + H2O</text>
        <dbReference type="Rhea" id="RHEA:62620"/>
        <dbReference type="Rhea" id="RHEA-COMP:10698"/>
        <dbReference type="Rhea" id="RHEA-COMP:10700"/>
        <dbReference type="ChEBI" id="CHEBI:15377"/>
        <dbReference type="ChEBI" id="CHEBI:29950"/>
        <dbReference type="ChEBI" id="CHEBI:30879"/>
        <dbReference type="ChEBI" id="CHEBI:35924"/>
        <dbReference type="ChEBI" id="CHEBI:50058"/>
        <dbReference type="EC" id="1.11.1.24"/>
    </reaction>
</comment>
<dbReference type="GO" id="GO:0042744">
    <property type="term" value="P:hydrogen peroxide catabolic process"/>
    <property type="evidence" value="ECO:0007669"/>
    <property type="project" value="TreeGrafter"/>
</dbReference>
<comment type="similarity">
    <text evidence="2 7">Belongs to the peroxiredoxin family. Prx5 subfamily.</text>
</comment>
<reference evidence="9" key="1">
    <citation type="journal article" date="2023" name="Mol. Biol. Evol.">
        <title>Third-Generation Sequencing Reveals the Adaptive Role of the Epigenome in Three Deep-Sea Polychaetes.</title>
        <authorList>
            <person name="Perez M."/>
            <person name="Aroh O."/>
            <person name="Sun Y."/>
            <person name="Lan Y."/>
            <person name="Juniper S.K."/>
            <person name="Young C.R."/>
            <person name="Angers B."/>
            <person name="Qian P.Y."/>
        </authorList>
    </citation>
    <scope>NUCLEOTIDE SEQUENCE</scope>
    <source>
        <strain evidence="9">P08H-3</strain>
    </source>
</reference>
<dbReference type="GO" id="GO:0005739">
    <property type="term" value="C:mitochondrion"/>
    <property type="evidence" value="ECO:0007669"/>
    <property type="project" value="TreeGrafter"/>
</dbReference>
<proteinExistence type="inferred from homology"/>
<name>A0AAD9N678_9ANNE</name>
<comment type="function">
    <text evidence="1">Thiol-specific peroxidase that catalyzes the reduction of hydrogen peroxide and organic hydroperoxides to water and alcohols, respectively. Plays a role in cell protection against oxidative stress by detoxifying peroxides and as sensor of hydrogen peroxide-mediated signaling events.</text>
</comment>
<dbReference type="GO" id="GO:0008379">
    <property type="term" value="F:thioredoxin peroxidase activity"/>
    <property type="evidence" value="ECO:0007669"/>
    <property type="project" value="InterPro"/>
</dbReference>
<dbReference type="InterPro" id="IPR013740">
    <property type="entry name" value="Redoxin"/>
</dbReference>
<dbReference type="PANTHER" id="PTHR10430">
    <property type="entry name" value="PEROXIREDOXIN"/>
    <property type="match status" value="1"/>
</dbReference>
<feature type="domain" description="Redoxin" evidence="8">
    <location>
        <begin position="39"/>
        <end position="179"/>
    </location>
</feature>
<evidence type="ECO:0000256" key="6">
    <source>
        <dbReference type="PIRSR" id="PIRSR637944-1"/>
    </source>
</evidence>
<keyword evidence="5 7" id="KW-0560">Oxidoreductase</keyword>
<dbReference type="GO" id="GO:0034599">
    <property type="term" value="P:cellular response to oxidative stress"/>
    <property type="evidence" value="ECO:0007669"/>
    <property type="project" value="InterPro"/>
</dbReference>